<reference evidence="1" key="1">
    <citation type="journal article" date="2014" name="Front. Microbiol.">
        <title>High frequency of phylogenetically diverse reductive dehalogenase-homologous genes in deep subseafloor sedimentary metagenomes.</title>
        <authorList>
            <person name="Kawai M."/>
            <person name="Futagami T."/>
            <person name="Toyoda A."/>
            <person name="Takaki Y."/>
            <person name="Nishi S."/>
            <person name="Hori S."/>
            <person name="Arai W."/>
            <person name="Tsubouchi T."/>
            <person name="Morono Y."/>
            <person name="Uchiyama I."/>
            <person name="Ito T."/>
            <person name="Fujiyama A."/>
            <person name="Inagaki F."/>
            <person name="Takami H."/>
        </authorList>
    </citation>
    <scope>NUCLEOTIDE SEQUENCE</scope>
    <source>
        <strain evidence="1">Expedition CK06-06</strain>
    </source>
</reference>
<dbReference type="EMBL" id="BARW01036283">
    <property type="protein sequence ID" value="GAJ25062.1"/>
    <property type="molecule type" value="Genomic_DNA"/>
</dbReference>
<comment type="caution">
    <text evidence="1">The sequence shown here is derived from an EMBL/GenBank/DDBJ whole genome shotgun (WGS) entry which is preliminary data.</text>
</comment>
<protein>
    <submittedName>
        <fullName evidence="1">Uncharacterized protein</fullName>
    </submittedName>
</protein>
<organism evidence="1">
    <name type="scientific">marine sediment metagenome</name>
    <dbReference type="NCBI Taxonomy" id="412755"/>
    <lineage>
        <taxon>unclassified sequences</taxon>
        <taxon>metagenomes</taxon>
        <taxon>ecological metagenomes</taxon>
    </lineage>
</organism>
<name>X1VUT9_9ZZZZ</name>
<evidence type="ECO:0000313" key="1">
    <source>
        <dbReference type="EMBL" id="GAJ25062.1"/>
    </source>
</evidence>
<accession>X1VUT9</accession>
<proteinExistence type="predicted"/>
<dbReference type="AlphaFoldDB" id="X1VUT9"/>
<sequence>MRKSSYWYNKANFFSLLIFFYNNLETISEKESTELKSRLNAFAEELPEDYALAAKEAVNNKRERLIRNRRIEELLLN</sequence>
<gene>
    <name evidence="1" type="ORF">S12H4_56360</name>
</gene>